<evidence type="ECO:0000256" key="4">
    <source>
        <dbReference type="SAM" id="SignalP"/>
    </source>
</evidence>
<dbReference type="GO" id="GO:0030247">
    <property type="term" value="F:polysaccharide binding"/>
    <property type="evidence" value="ECO:0007669"/>
    <property type="project" value="InterPro"/>
</dbReference>
<feature type="chain" id="PRO_5032421548" evidence="4">
    <location>
        <begin position="30"/>
        <end position="253"/>
    </location>
</feature>
<dbReference type="InterPro" id="IPR032872">
    <property type="entry name" value="WAK_assoc_C"/>
</dbReference>
<dbReference type="OrthoDB" id="691298at2759"/>
<dbReference type="Pfam" id="PF13947">
    <property type="entry name" value="GUB_WAK_bind"/>
    <property type="match status" value="1"/>
</dbReference>
<reference evidence="7" key="1">
    <citation type="submission" date="2020-10" db="EMBL/GenBank/DDBJ databases">
        <authorList>
            <person name="Han B."/>
            <person name="Lu T."/>
            <person name="Zhao Q."/>
            <person name="Huang X."/>
            <person name="Zhao Y."/>
        </authorList>
    </citation>
    <scope>NUCLEOTIDE SEQUENCE</scope>
</reference>
<dbReference type="PANTHER" id="PTHR33138:SF54">
    <property type="entry name" value="OS01G0690900 PROTEIN"/>
    <property type="match status" value="1"/>
</dbReference>
<feature type="signal peptide" evidence="4">
    <location>
        <begin position="1"/>
        <end position="29"/>
    </location>
</feature>
<evidence type="ECO:0000256" key="1">
    <source>
        <dbReference type="ARBA" id="ARBA00004167"/>
    </source>
</evidence>
<dbReference type="Pfam" id="PF14380">
    <property type="entry name" value="WAK_assoc"/>
    <property type="match status" value="1"/>
</dbReference>
<dbReference type="AlphaFoldDB" id="A0A811P4L7"/>
<gene>
    <name evidence="7" type="ORF">NCGR_LOCUS24905</name>
</gene>
<comment type="caution">
    <text evidence="7">The sequence shown here is derived from an EMBL/GenBank/DDBJ whole genome shotgun (WGS) entry which is preliminary data.</text>
</comment>
<evidence type="ECO:0000259" key="5">
    <source>
        <dbReference type="Pfam" id="PF13947"/>
    </source>
</evidence>
<dbReference type="InterPro" id="IPR025287">
    <property type="entry name" value="WAK_GUB"/>
</dbReference>
<keyword evidence="2 4" id="KW-0732">Signal</keyword>
<dbReference type="Proteomes" id="UP000604825">
    <property type="component" value="Unassembled WGS sequence"/>
</dbReference>
<dbReference type="GO" id="GO:0016020">
    <property type="term" value="C:membrane"/>
    <property type="evidence" value="ECO:0007669"/>
    <property type="project" value="UniProtKB-SubCell"/>
</dbReference>
<keyword evidence="3" id="KW-0325">Glycoprotein</keyword>
<evidence type="ECO:0000256" key="2">
    <source>
        <dbReference type="ARBA" id="ARBA00022729"/>
    </source>
</evidence>
<comment type="subcellular location">
    <subcellularLocation>
        <location evidence="1">Membrane</location>
        <topology evidence="1">Single-pass membrane protein</topology>
    </subcellularLocation>
</comment>
<evidence type="ECO:0000313" key="7">
    <source>
        <dbReference type="EMBL" id="CAD6237319.1"/>
    </source>
</evidence>
<protein>
    <submittedName>
        <fullName evidence="7">Uncharacterized protein</fullName>
    </submittedName>
</protein>
<evidence type="ECO:0000259" key="6">
    <source>
        <dbReference type="Pfam" id="PF14380"/>
    </source>
</evidence>
<feature type="domain" description="Wall-associated receptor kinase C-terminal" evidence="6">
    <location>
        <begin position="143"/>
        <end position="241"/>
    </location>
</feature>
<dbReference type="EMBL" id="CAJGYO010000006">
    <property type="protein sequence ID" value="CAD6237319.1"/>
    <property type="molecule type" value="Genomic_DNA"/>
</dbReference>
<evidence type="ECO:0000256" key="3">
    <source>
        <dbReference type="ARBA" id="ARBA00023180"/>
    </source>
</evidence>
<accession>A0A811P4L7</accession>
<proteinExistence type="predicted"/>
<evidence type="ECO:0000313" key="8">
    <source>
        <dbReference type="Proteomes" id="UP000604825"/>
    </source>
</evidence>
<keyword evidence="8" id="KW-1185">Reference proteome</keyword>
<name>A0A811P4L7_9POAL</name>
<sequence length="253" mass="27133">MAANLQVPRLRILLFVFLVVHVHVPASHAIPPSLPTTYDSSICSESLKCGGVNISYPFYLADGTTDHGYKYSCGYTDLKISCQVEGPTETPVISLGGEKYNVQHIFYDIHTIILADSDVFVGGSCPAVGHNVSFDESPPDASPGDSFVLTPGELDTGKHLEQELATNCSKVVTVPVIGDVLRAAASNLSNFTSGGYGDVLKRGFELECSRITADQCQQCERSEGHCAYNPNREFLACLCDGGKVGNPDCKHIA</sequence>
<dbReference type="PANTHER" id="PTHR33138">
    <property type="entry name" value="OS01G0690200 PROTEIN"/>
    <property type="match status" value="1"/>
</dbReference>
<organism evidence="7 8">
    <name type="scientific">Miscanthus lutarioriparius</name>
    <dbReference type="NCBI Taxonomy" id="422564"/>
    <lineage>
        <taxon>Eukaryota</taxon>
        <taxon>Viridiplantae</taxon>
        <taxon>Streptophyta</taxon>
        <taxon>Embryophyta</taxon>
        <taxon>Tracheophyta</taxon>
        <taxon>Spermatophyta</taxon>
        <taxon>Magnoliopsida</taxon>
        <taxon>Liliopsida</taxon>
        <taxon>Poales</taxon>
        <taxon>Poaceae</taxon>
        <taxon>PACMAD clade</taxon>
        <taxon>Panicoideae</taxon>
        <taxon>Andropogonodae</taxon>
        <taxon>Andropogoneae</taxon>
        <taxon>Saccharinae</taxon>
        <taxon>Miscanthus</taxon>
    </lineage>
</organism>
<feature type="domain" description="Wall-associated receptor kinase galacturonan-binding" evidence="5">
    <location>
        <begin position="43"/>
        <end position="116"/>
    </location>
</feature>